<feature type="domain" description="FKB95-like N-terminal Kelch" evidence="2">
    <location>
        <begin position="452"/>
        <end position="570"/>
    </location>
</feature>
<feature type="domain" description="FKB95-like N-terminal Kelch" evidence="2">
    <location>
        <begin position="88"/>
        <end position="378"/>
    </location>
</feature>
<dbReference type="Proteomes" id="UP000824890">
    <property type="component" value="Unassembled WGS sequence"/>
</dbReference>
<proteinExistence type="predicted"/>
<dbReference type="InterPro" id="IPR015915">
    <property type="entry name" value="Kelch-typ_b-propeller"/>
</dbReference>
<dbReference type="Pfam" id="PF00646">
    <property type="entry name" value="F-box"/>
    <property type="match status" value="1"/>
</dbReference>
<dbReference type="Gene3D" id="2.120.10.80">
    <property type="entry name" value="Kelch-type beta propeller"/>
    <property type="match status" value="2"/>
</dbReference>
<evidence type="ECO:0000313" key="3">
    <source>
        <dbReference type="EMBL" id="KAH0894329.1"/>
    </source>
</evidence>
<dbReference type="SUPFAM" id="SSF117281">
    <property type="entry name" value="Kelch motif"/>
    <property type="match status" value="2"/>
</dbReference>
<name>A0ABQ8AP41_BRANA</name>
<evidence type="ECO:0000259" key="2">
    <source>
        <dbReference type="Pfam" id="PF25210"/>
    </source>
</evidence>
<dbReference type="InterPro" id="IPR001810">
    <property type="entry name" value="F-box_dom"/>
</dbReference>
<feature type="non-terminal residue" evidence="3">
    <location>
        <position position="573"/>
    </location>
</feature>
<dbReference type="PANTHER" id="PTHR24414:SF91">
    <property type="entry name" value="(RAPE) HYPOTHETICAL PROTEIN"/>
    <property type="match status" value="1"/>
</dbReference>
<evidence type="ECO:0008006" key="5">
    <source>
        <dbReference type="Google" id="ProtNLM"/>
    </source>
</evidence>
<keyword evidence="4" id="KW-1185">Reference proteome</keyword>
<dbReference type="InterPro" id="IPR057499">
    <property type="entry name" value="Kelch_FKB95"/>
</dbReference>
<comment type="caution">
    <text evidence="3">The sequence shown here is derived from an EMBL/GenBank/DDBJ whole genome shotgun (WGS) entry which is preliminary data.</text>
</comment>
<sequence length="573" mass="64656">MNRQVEPPEKTRKTSQPPSFLSFSLLSDEIAVNCLARISRAYYPRLSIISKSFRSLLISKELYLARTHVGSTEQCLYVCLSHDKSPQWFNLWIKPNRTLTVSTIKKKKKKNKKTSGNLSLALIPSSDFPSVSESTLVVGSEIYVIGGPIKTDSSCPSSAVQILDCRTHTWRDTPSMILARNHALTCLYNGKIYVMGGCGVLEEPWAEVFDTNTQTWVPLSDQGTGIRNIGTRSYSVCRIKEIKGKTYFWNSIRTYAYDTSHDNWESISESHASSRLTDGGVQYNSFPNHAPYYFRWTKDGGEWGVVILDSLRDMYKRNGGCSSNTTKLVSCGGKLLLLWEGYMKHNPSNRKKIWCAEIRLKTDDEGEVWGNVEWIDVVQSVPTQGSHRSHMSLHKEEEADYTCFSTTIVFFTSRRNRRELLSPDLESILPETLNHFKKLPCLFDETLQCPQWSTLWINPNPTLKKKKKKTLEKLLAPIPPSDFPSVSQSALVVGSEIYVIGGPIKTEQSAVSSSVFWSEPTCPSATVRILDCRTHVWHDAPSMIVALKYALACFYDGKIYVMGGCGDDDEPWA</sequence>
<dbReference type="SMART" id="SM00612">
    <property type="entry name" value="Kelch"/>
    <property type="match status" value="2"/>
</dbReference>
<feature type="domain" description="F-box" evidence="1">
    <location>
        <begin position="23"/>
        <end position="63"/>
    </location>
</feature>
<accession>A0ABQ8AP41</accession>
<evidence type="ECO:0000259" key="1">
    <source>
        <dbReference type="Pfam" id="PF00646"/>
    </source>
</evidence>
<gene>
    <name evidence="3" type="ORF">HID58_056758</name>
</gene>
<protein>
    <recommendedName>
        <fullName evidence="5">F-box domain-containing protein</fullName>
    </recommendedName>
</protein>
<evidence type="ECO:0000313" key="4">
    <source>
        <dbReference type="Proteomes" id="UP000824890"/>
    </source>
</evidence>
<dbReference type="CDD" id="cd22152">
    <property type="entry name" value="F-box_AtAFR-like"/>
    <property type="match status" value="1"/>
</dbReference>
<dbReference type="Pfam" id="PF25210">
    <property type="entry name" value="Kelch_FKB95"/>
    <property type="match status" value="2"/>
</dbReference>
<reference evidence="3 4" key="1">
    <citation type="submission" date="2021-05" db="EMBL/GenBank/DDBJ databases">
        <title>Genome Assembly of Synthetic Allotetraploid Brassica napus Reveals Homoeologous Exchanges between Subgenomes.</title>
        <authorList>
            <person name="Davis J.T."/>
        </authorList>
    </citation>
    <scope>NUCLEOTIDE SEQUENCE [LARGE SCALE GENOMIC DNA]</scope>
    <source>
        <strain evidence="4">cv. Da-Ae</strain>
        <tissue evidence="3">Seedling</tissue>
    </source>
</reference>
<dbReference type="InterPro" id="IPR050354">
    <property type="entry name" value="F-box/kelch-repeat_ARATH"/>
</dbReference>
<dbReference type="EMBL" id="JAGKQM010000013">
    <property type="protein sequence ID" value="KAH0894329.1"/>
    <property type="molecule type" value="Genomic_DNA"/>
</dbReference>
<dbReference type="InterPro" id="IPR006652">
    <property type="entry name" value="Kelch_1"/>
</dbReference>
<dbReference type="PANTHER" id="PTHR24414">
    <property type="entry name" value="F-BOX/KELCH-REPEAT PROTEIN SKIP4"/>
    <property type="match status" value="1"/>
</dbReference>
<organism evidence="3 4">
    <name type="scientific">Brassica napus</name>
    <name type="common">Rape</name>
    <dbReference type="NCBI Taxonomy" id="3708"/>
    <lineage>
        <taxon>Eukaryota</taxon>
        <taxon>Viridiplantae</taxon>
        <taxon>Streptophyta</taxon>
        <taxon>Embryophyta</taxon>
        <taxon>Tracheophyta</taxon>
        <taxon>Spermatophyta</taxon>
        <taxon>Magnoliopsida</taxon>
        <taxon>eudicotyledons</taxon>
        <taxon>Gunneridae</taxon>
        <taxon>Pentapetalae</taxon>
        <taxon>rosids</taxon>
        <taxon>malvids</taxon>
        <taxon>Brassicales</taxon>
        <taxon>Brassicaceae</taxon>
        <taxon>Brassiceae</taxon>
        <taxon>Brassica</taxon>
    </lineage>
</organism>